<keyword evidence="1" id="KW-1133">Transmembrane helix</keyword>
<feature type="transmembrane region" description="Helical" evidence="1">
    <location>
        <begin position="48"/>
        <end position="67"/>
    </location>
</feature>
<evidence type="ECO:0000313" key="2">
    <source>
        <dbReference type="EMBL" id="RUT33366.1"/>
    </source>
</evidence>
<dbReference type="AlphaFoldDB" id="A0A3S1D0L1"/>
<organism evidence="2 3">
    <name type="scientific">Paenibacillus zeisoli</name>
    <dbReference type="NCBI Taxonomy" id="2496267"/>
    <lineage>
        <taxon>Bacteria</taxon>
        <taxon>Bacillati</taxon>
        <taxon>Bacillota</taxon>
        <taxon>Bacilli</taxon>
        <taxon>Bacillales</taxon>
        <taxon>Paenibacillaceae</taxon>
        <taxon>Paenibacillus</taxon>
    </lineage>
</organism>
<dbReference type="Pfam" id="PF26310">
    <property type="entry name" value="YczF"/>
    <property type="match status" value="1"/>
</dbReference>
<sequence>MLRKYAVVAVMWVLSLGMMLLMDMIVGQHWQDTLSNVKYQLITGAEKLIAVLLLAGWLVPDLIKVIMNMRKKRSR</sequence>
<keyword evidence="1" id="KW-0472">Membrane</keyword>
<keyword evidence="3" id="KW-1185">Reference proteome</keyword>
<reference evidence="2 3" key="1">
    <citation type="submission" date="2018-12" db="EMBL/GenBank/DDBJ databases">
        <authorList>
            <person name="Sun L."/>
            <person name="Chen Z."/>
        </authorList>
    </citation>
    <scope>NUCLEOTIDE SEQUENCE [LARGE SCALE GENOMIC DNA]</scope>
    <source>
        <strain evidence="2 3">3-5-3</strain>
    </source>
</reference>
<dbReference type="InterPro" id="IPR058725">
    <property type="entry name" value="YczF"/>
</dbReference>
<dbReference type="EMBL" id="RZNX01000002">
    <property type="protein sequence ID" value="RUT33366.1"/>
    <property type="molecule type" value="Genomic_DNA"/>
</dbReference>
<evidence type="ECO:0000256" key="1">
    <source>
        <dbReference type="SAM" id="Phobius"/>
    </source>
</evidence>
<gene>
    <name evidence="2" type="ORF">EJP77_06875</name>
</gene>
<dbReference type="Proteomes" id="UP000272464">
    <property type="component" value="Unassembled WGS sequence"/>
</dbReference>
<evidence type="ECO:0000313" key="3">
    <source>
        <dbReference type="Proteomes" id="UP000272464"/>
    </source>
</evidence>
<keyword evidence="1" id="KW-0812">Transmembrane</keyword>
<protein>
    <submittedName>
        <fullName evidence="2">Uncharacterized protein</fullName>
    </submittedName>
</protein>
<dbReference type="RefSeq" id="WP_127198481.1">
    <property type="nucleotide sequence ID" value="NZ_RZNX01000002.1"/>
</dbReference>
<comment type="caution">
    <text evidence="2">The sequence shown here is derived from an EMBL/GenBank/DDBJ whole genome shotgun (WGS) entry which is preliminary data.</text>
</comment>
<accession>A0A3S1D0L1</accession>
<name>A0A3S1D0L1_9BACL</name>
<proteinExistence type="predicted"/>
<feature type="transmembrane region" description="Helical" evidence="1">
    <location>
        <begin position="7"/>
        <end position="28"/>
    </location>
</feature>